<sequence length="426" mass="46214">MDQKKLAILPDAPAPAIKARSFFRRQPQFTLLWTGQTLSKFGSYISGSGLPIVAIQFLQAKPLQLGLLVACNSLPVLLISLLAGVWVDRLPRRTIMLAADLLRASLLCIIPLLYLSAGLQIGWLYLVTLLISVCTIFFEVAQRSLIPILLHTEEDLVIGNSRLGISDALAEIAGPPFASWLLQLLRAPLALFIDAGSFLISAVCIWRIRLPARTTASRDSSTTIWQDLTAGVQLLVRQPYLRAIAAYTAIFNFCGGTFATLYMLYLLRTLRLPLLDYGLVVMMGGIGNLLGAALAVNIARRFGPGRTMIGSTLLFGLLALGTPLAAGPTWLIVSILMVTQLIGDCALTIYIINEISWRQRTVPEAFQGRINSCMHLLQEGIGPLGAIAAALFSQAINDIRLTLIYGAIGMTLAAFCLLASPLRKQA</sequence>
<comment type="caution">
    <text evidence="7">The sequence shown here is derived from an EMBL/GenBank/DDBJ whole genome shotgun (WGS) entry which is preliminary data.</text>
</comment>
<feature type="transmembrane region" description="Helical" evidence="6">
    <location>
        <begin position="189"/>
        <end position="208"/>
    </location>
</feature>
<evidence type="ECO:0000256" key="6">
    <source>
        <dbReference type="SAM" id="Phobius"/>
    </source>
</evidence>
<evidence type="ECO:0000256" key="1">
    <source>
        <dbReference type="ARBA" id="ARBA00004651"/>
    </source>
</evidence>
<name>A0A402AGK9_9CHLR</name>
<feature type="transmembrane region" description="Helical" evidence="6">
    <location>
        <begin position="308"/>
        <end position="326"/>
    </location>
</feature>
<dbReference type="Proteomes" id="UP000287188">
    <property type="component" value="Unassembled WGS sequence"/>
</dbReference>
<proteinExistence type="predicted"/>
<evidence type="ECO:0000313" key="8">
    <source>
        <dbReference type="Proteomes" id="UP000287188"/>
    </source>
</evidence>
<dbReference type="GO" id="GO:0005886">
    <property type="term" value="C:plasma membrane"/>
    <property type="evidence" value="ECO:0007669"/>
    <property type="project" value="UniProtKB-SubCell"/>
</dbReference>
<feature type="transmembrane region" description="Helical" evidence="6">
    <location>
        <begin position="122"/>
        <end position="141"/>
    </location>
</feature>
<dbReference type="EMBL" id="BIFS01000001">
    <property type="protein sequence ID" value="GCE18215.1"/>
    <property type="molecule type" value="Genomic_DNA"/>
</dbReference>
<evidence type="ECO:0000256" key="5">
    <source>
        <dbReference type="ARBA" id="ARBA00023136"/>
    </source>
</evidence>
<feature type="transmembrane region" description="Helical" evidence="6">
    <location>
        <begin position="244"/>
        <end position="265"/>
    </location>
</feature>
<feature type="transmembrane region" description="Helical" evidence="6">
    <location>
        <begin position="93"/>
        <end position="115"/>
    </location>
</feature>
<evidence type="ECO:0000256" key="3">
    <source>
        <dbReference type="ARBA" id="ARBA00022692"/>
    </source>
</evidence>
<dbReference type="InterPro" id="IPR036259">
    <property type="entry name" value="MFS_trans_sf"/>
</dbReference>
<dbReference type="PANTHER" id="PTHR23513">
    <property type="entry name" value="INTEGRAL MEMBRANE EFFLUX PROTEIN-RELATED"/>
    <property type="match status" value="1"/>
</dbReference>
<feature type="transmembrane region" description="Helical" evidence="6">
    <location>
        <begin position="277"/>
        <end position="296"/>
    </location>
</feature>
<dbReference type="InterPro" id="IPR011701">
    <property type="entry name" value="MFS"/>
</dbReference>
<dbReference type="Pfam" id="PF07690">
    <property type="entry name" value="MFS_1"/>
    <property type="match status" value="1"/>
</dbReference>
<comment type="subcellular location">
    <subcellularLocation>
        <location evidence="1">Cell membrane</location>
        <topology evidence="1">Multi-pass membrane protein</topology>
    </subcellularLocation>
</comment>
<dbReference type="PANTHER" id="PTHR23513:SF6">
    <property type="entry name" value="MAJOR FACILITATOR SUPERFAMILY ASSOCIATED DOMAIN-CONTAINING PROTEIN"/>
    <property type="match status" value="1"/>
</dbReference>
<evidence type="ECO:0000256" key="4">
    <source>
        <dbReference type="ARBA" id="ARBA00022989"/>
    </source>
</evidence>
<keyword evidence="4 6" id="KW-1133">Transmembrane helix</keyword>
<keyword evidence="2" id="KW-1003">Cell membrane</keyword>
<dbReference type="Gene3D" id="1.20.1250.20">
    <property type="entry name" value="MFS general substrate transporter like domains"/>
    <property type="match status" value="1"/>
</dbReference>
<keyword evidence="3 6" id="KW-0812">Transmembrane</keyword>
<dbReference type="RefSeq" id="WP_161977259.1">
    <property type="nucleotide sequence ID" value="NZ_BIFS01000001.1"/>
</dbReference>
<feature type="transmembrane region" description="Helical" evidence="6">
    <location>
        <begin position="65"/>
        <end position="87"/>
    </location>
</feature>
<gene>
    <name evidence="7" type="ORF">KDK_20150</name>
</gene>
<dbReference type="GO" id="GO:0022857">
    <property type="term" value="F:transmembrane transporter activity"/>
    <property type="evidence" value="ECO:0007669"/>
    <property type="project" value="InterPro"/>
</dbReference>
<evidence type="ECO:0000256" key="2">
    <source>
        <dbReference type="ARBA" id="ARBA00022475"/>
    </source>
</evidence>
<feature type="transmembrane region" description="Helical" evidence="6">
    <location>
        <begin position="402"/>
        <end position="422"/>
    </location>
</feature>
<keyword evidence="5 6" id="KW-0472">Membrane</keyword>
<reference evidence="8" key="1">
    <citation type="submission" date="2018-12" db="EMBL/GenBank/DDBJ databases">
        <title>Tengunoibacter tsumagoiensis gen. nov., sp. nov., Dictyobacter kobayashii sp. nov., D. alpinus sp. nov., and D. joshuensis sp. nov. and description of Dictyobacteraceae fam. nov. within the order Ktedonobacterales isolated from Tengu-no-mugimeshi.</title>
        <authorList>
            <person name="Wang C.M."/>
            <person name="Zheng Y."/>
            <person name="Sakai Y."/>
            <person name="Toyoda A."/>
            <person name="Minakuchi Y."/>
            <person name="Abe K."/>
            <person name="Yokota A."/>
            <person name="Yabe S."/>
        </authorList>
    </citation>
    <scope>NUCLEOTIDE SEQUENCE [LARGE SCALE GENOMIC DNA]</scope>
    <source>
        <strain evidence="8">Uno11</strain>
    </source>
</reference>
<accession>A0A402AGK9</accession>
<dbReference type="AlphaFoldDB" id="A0A402AGK9"/>
<dbReference type="CDD" id="cd06173">
    <property type="entry name" value="MFS_MefA_like"/>
    <property type="match status" value="1"/>
</dbReference>
<protein>
    <submittedName>
        <fullName evidence="7">MFS transporter</fullName>
    </submittedName>
</protein>
<dbReference type="SUPFAM" id="SSF103473">
    <property type="entry name" value="MFS general substrate transporter"/>
    <property type="match status" value="1"/>
</dbReference>
<organism evidence="7 8">
    <name type="scientific">Dictyobacter kobayashii</name>
    <dbReference type="NCBI Taxonomy" id="2014872"/>
    <lineage>
        <taxon>Bacteria</taxon>
        <taxon>Bacillati</taxon>
        <taxon>Chloroflexota</taxon>
        <taxon>Ktedonobacteria</taxon>
        <taxon>Ktedonobacterales</taxon>
        <taxon>Dictyobacteraceae</taxon>
        <taxon>Dictyobacter</taxon>
    </lineage>
</organism>
<keyword evidence="8" id="KW-1185">Reference proteome</keyword>
<evidence type="ECO:0000313" key="7">
    <source>
        <dbReference type="EMBL" id="GCE18215.1"/>
    </source>
</evidence>